<gene>
    <name evidence="2" type="ORF">Zmor_027922</name>
</gene>
<dbReference type="Proteomes" id="UP001168821">
    <property type="component" value="Unassembled WGS sequence"/>
</dbReference>
<name>A0AA38HRV2_9CUCU</name>
<comment type="caution">
    <text evidence="2">The sequence shown here is derived from an EMBL/GenBank/DDBJ whole genome shotgun (WGS) entry which is preliminary data.</text>
</comment>
<dbReference type="Pfam" id="PF14529">
    <property type="entry name" value="Exo_endo_phos_2"/>
    <property type="match status" value="1"/>
</dbReference>
<dbReference type="InterPro" id="IPR005135">
    <property type="entry name" value="Endo/exonuclease/phosphatase"/>
</dbReference>
<evidence type="ECO:0000259" key="1">
    <source>
        <dbReference type="Pfam" id="PF14529"/>
    </source>
</evidence>
<evidence type="ECO:0000313" key="3">
    <source>
        <dbReference type="Proteomes" id="UP001168821"/>
    </source>
</evidence>
<dbReference type="PANTHER" id="PTHR33273:SF2">
    <property type="entry name" value="ENDONUCLEASE_EXONUCLEASE_PHOSPHATASE DOMAIN-CONTAINING PROTEIN"/>
    <property type="match status" value="1"/>
</dbReference>
<sequence length="312" mass="35604">MEDHQLDAILVNETNLLWDSRDPKMPGYTLHRTERRDGNGRGTAIYVRKEIKHSSSYVPDLRQLEATAVTVVTARGPLRLIACYNISNTLQVEDIADLVAGEEATIAAGDFNAKHSDWHSRQNNANGRRLLTFLYNTAEVDVISTEEPTFYHRARPDAPGDVLDIALVKNLRHEMDVNVVDELHSDHLPVIMRIGNEPNDPAANIITTTDWTKFAEHIKGNFGEFVTNFQDSEQVERATLDYENRIRASIDATSIRRPVRPFKRPAIPQRIANLIREKNRARRTARRTGEQDDRTAANRLQWEVRRALLNLI</sequence>
<feature type="domain" description="Endonuclease/exonuclease/phosphatase" evidence="1">
    <location>
        <begin position="79"/>
        <end position="191"/>
    </location>
</feature>
<dbReference type="EMBL" id="JALNTZ010000009">
    <property type="protein sequence ID" value="KAJ3641412.1"/>
    <property type="molecule type" value="Genomic_DNA"/>
</dbReference>
<proteinExistence type="predicted"/>
<dbReference type="AlphaFoldDB" id="A0AA38HRV2"/>
<accession>A0AA38HRV2</accession>
<dbReference type="SUPFAM" id="SSF56219">
    <property type="entry name" value="DNase I-like"/>
    <property type="match status" value="1"/>
</dbReference>
<evidence type="ECO:0000313" key="2">
    <source>
        <dbReference type="EMBL" id="KAJ3641412.1"/>
    </source>
</evidence>
<dbReference type="Gene3D" id="3.60.10.10">
    <property type="entry name" value="Endonuclease/exonuclease/phosphatase"/>
    <property type="match status" value="1"/>
</dbReference>
<keyword evidence="3" id="KW-1185">Reference proteome</keyword>
<dbReference type="InterPro" id="IPR036691">
    <property type="entry name" value="Endo/exonu/phosph_ase_sf"/>
</dbReference>
<dbReference type="PANTHER" id="PTHR33273">
    <property type="entry name" value="DOMAIN-CONTAINING PROTEIN, PUTATIVE-RELATED"/>
    <property type="match status" value="1"/>
</dbReference>
<organism evidence="2 3">
    <name type="scientific">Zophobas morio</name>
    <dbReference type="NCBI Taxonomy" id="2755281"/>
    <lineage>
        <taxon>Eukaryota</taxon>
        <taxon>Metazoa</taxon>
        <taxon>Ecdysozoa</taxon>
        <taxon>Arthropoda</taxon>
        <taxon>Hexapoda</taxon>
        <taxon>Insecta</taxon>
        <taxon>Pterygota</taxon>
        <taxon>Neoptera</taxon>
        <taxon>Endopterygota</taxon>
        <taxon>Coleoptera</taxon>
        <taxon>Polyphaga</taxon>
        <taxon>Cucujiformia</taxon>
        <taxon>Tenebrionidae</taxon>
        <taxon>Zophobas</taxon>
    </lineage>
</organism>
<protein>
    <recommendedName>
        <fullName evidence="1">Endonuclease/exonuclease/phosphatase domain-containing protein</fullName>
    </recommendedName>
</protein>
<reference evidence="2" key="1">
    <citation type="journal article" date="2023" name="G3 (Bethesda)">
        <title>Whole genome assemblies of Zophobas morio and Tenebrio molitor.</title>
        <authorList>
            <person name="Kaur S."/>
            <person name="Stinson S.A."/>
            <person name="diCenzo G.C."/>
        </authorList>
    </citation>
    <scope>NUCLEOTIDE SEQUENCE</scope>
    <source>
        <strain evidence="2">QUZm001</strain>
    </source>
</reference>
<dbReference type="GO" id="GO:0003824">
    <property type="term" value="F:catalytic activity"/>
    <property type="evidence" value="ECO:0007669"/>
    <property type="project" value="InterPro"/>
</dbReference>